<dbReference type="AlphaFoldDB" id="A0A520MGH1"/>
<protein>
    <recommendedName>
        <fullName evidence="4">Putative pterin-4-alpha-carbinolamine dehydratase</fullName>
        <shortName evidence="4">PHS</shortName>
        <ecNumber evidence="4">4.2.1.96</ecNumber>
    </recommendedName>
    <alternativeName>
        <fullName evidence="4">4-alpha-hydroxy-tetrahydropterin dehydratase</fullName>
    </alternativeName>
    <alternativeName>
        <fullName evidence="4">Pterin carbinolamine dehydratase</fullName>
        <shortName evidence="4">PCD</shortName>
    </alternativeName>
</protein>
<dbReference type="EMBL" id="SHBP01000005">
    <property type="protein sequence ID" value="RZO20300.1"/>
    <property type="molecule type" value="Genomic_DNA"/>
</dbReference>
<name>A0A520MGH1_9GAMM</name>
<dbReference type="CDD" id="cd00913">
    <property type="entry name" value="PCD_DCoH_subfamily_a"/>
    <property type="match status" value="1"/>
</dbReference>
<evidence type="ECO:0000256" key="3">
    <source>
        <dbReference type="ARBA" id="ARBA00023239"/>
    </source>
</evidence>
<dbReference type="EC" id="4.2.1.96" evidence="4"/>
<dbReference type="Gene3D" id="3.30.1360.20">
    <property type="entry name" value="Transcriptional coactivator/pterin dehydratase"/>
    <property type="match status" value="1"/>
</dbReference>
<reference evidence="5 6" key="1">
    <citation type="submission" date="2019-02" db="EMBL/GenBank/DDBJ databases">
        <title>Prokaryotic population dynamics and viral predation in marine succession experiment using metagenomics: the confinement effect.</title>
        <authorList>
            <person name="Haro-Moreno J.M."/>
            <person name="Rodriguez-Valera F."/>
            <person name="Lopez-Perez M."/>
        </authorList>
    </citation>
    <scope>NUCLEOTIDE SEQUENCE [LARGE SCALE GENOMIC DNA]</scope>
    <source>
        <strain evidence="5">MED-G170</strain>
    </source>
</reference>
<dbReference type="Pfam" id="PF01329">
    <property type="entry name" value="Pterin_4a"/>
    <property type="match status" value="1"/>
</dbReference>
<dbReference type="SUPFAM" id="SSF55248">
    <property type="entry name" value="PCD-like"/>
    <property type="match status" value="1"/>
</dbReference>
<dbReference type="Proteomes" id="UP000315889">
    <property type="component" value="Unassembled WGS sequence"/>
</dbReference>
<accession>A0A520MGH1</accession>
<dbReference type="InterPro" id="IPR050376">
    <property type="entry name" value="Pterin-4-alpha-carb_dehyd"/>
</dbReference>
<comment type="similarity">
    <text evidence="2 4">Belongs to the pterin-4-alpha-carbinolamine dehydratase family.</text>
</comment>
<dbReference type="GO" id="GO:0008124">
    <property type="term" value="F:4-alpha-hydroxytetrahydrobiopterin dehydratase activity"/>
    <property type="evidence" value="ECO:0007669"/>
    <property type="project" value="UniProtKB-UniRule"/>
</dbReference>
<dbReference type="PANTHER" id="PTHR42805">
    <property type="entry name" value="PTERIN-4-ALPHA-CARBINOLAMINE DEHYDRATASE-RELATED"/>
    <property type="match status" value="1"/>
</dbReference>
<evidence type="ECO:0000256" key="2">
    <source>
        <dbReference type="ARBA" id="ARBA00006472"/>
    </source>
</evidence>
<gene>
    <name evidence="5" type="ORF">EVB03_05125</name>
</gene>
<keyword evidence="3 4" id="KW-0456">Lyase</keyword>
<dbReference type="PANTHER" id="PTHR42805:SF1">
    <property type="entry name" value="PTERIN-4-ALPHA-CARBINOLAMINE DEHYDRATASE-RELATED"/>
    <property type="match status" value="1"/>
</dbReference>
<evidence type="ECO:0000256" key="4">
    <source>
        <dbReference type="HAMAP-Rule" id="MF_00434"/>
    </source>
</evidence>
<dbReference type="GO" id="GO:0006729">
    <property type="term" value="P:tetrahydrobiopterin biosynthetic process"/>
    <property type="evidence" value="ECO:0007669"/>
    <property type="project" value="InterPro"/>
</dbReference>
<comment type="catalytic activity">
    <reaction evidence="1 4">
        <text>(4aS,6R)-4a-hydroxy-L-erythro-5,6,7,8-tetrahydrobiopterin = (6R)-L-erythro-6,7-dihydrobiopterin + H2O</text>
        <dbReference type="Rhea" id="RHEA:11920"/>
        <dbReference type="ChEBI" id="CHEBI:15377"/>
        <dbReference type="ChEBI" id="CHEBI:15642"/>
        <dbReference type="ChEBI" id="CHEBI:43120"/>
        <dbReference type="EC" id="4.2.1.96"/>
    </reaction>
</comment>
<evidence type="ECO:0000256" key="1">
    <source>
        <dbReference type="ARBA" id="ARBA00001554"/>
    </source>
</evidence>
<dbReference type="InterPro" id="IPR036428">
    <property type="entry name" value="PCD_sf"/>
</dbReference>
<dbReference type="NCBIfam" id="NF002016">
    <property type="entry name" value="PRK00823.1-1"/>
    <property type="match status" value="1"/>
</dbReference>
<dbReference type="HAMAP" id="MF_00434">
    <property type="entry name" value="Pterin_4_alpha"/>
    <property type="match status" value="1"/>
</dbReference>
<organism evidence="5 6">
    <name type="scientific">SAR92 clade bacterium</name>
    <dbReference type="NCBI Taxonomy" id="2315479"/>
    <lineage>
        <taxon>Bacteria</taxon>
        <taxon>Pseudomonadati</taxon>
        <taxon>Pseudomonadota</taxon>
        <taxon>Gammaproteobacteria</taxon>
        <taxon>Cellvibrionales</taxon>
        <taxon>Porticoccaceae</taxon>
        <taxon>SAR92 clade</taxon>
    </lineage>
</organism>
<evidence type="ECO:0000313" key="6">
    <source>
        <dbReference type="Proteomes" id="UP000315889"/>
    </source>
</evidence>
<comment type="caution">
    <text evidence="5">The sequence shown here is derived from an EMBL/GenBank/DDBJ whole genome shotgun (WGS) entry which is preliminary data.</text>
</comment>
<sequence length="114" mass="12595">MHLLAQQNISATPKTAIKLTSLEQAELSVQVPNWEVIVAEGIETLGRVFKVRNFVTAMEFANQISIIAEQGDHHPALLIEWGGVTVTWWSHSIGGLHLNDFVMAAKTDEIYSAL</sequence>
<evidence type="ECO:0000313" key="5">
    <source>
        <dbReference type="EMBL" id="RZO20300.1"/>
    </source>
</evidence>
<proteinExistence type="inferred from homology"/>
<dbReference type="InterPro" id="IPR001533">
    <property type="entry name" value="Pterin_deHydtase"/>
</dbReference>